<dbReference type="EMBL" id="BLTE01000011">
    <property type="protein sequence ID" value="GFK94720.1"/>
    <property type="molecule type" value="Genomic_DNA"/>
</dbReference>
<evidence type="ECO:0000313" key="5">
    <source>
        <dbReference type="Proteomes" id="UP000494245"/>
    </source>
</evidence>
<feature type="chain" id="PRO_5028891877" description="Rhodanese domain-containing protein" evidence="2">
    <location>
        <begin position="23"/>
        <end position="186"/>
    </location>
</feature>
<accession>A0A6V8LUT9</accession>
<feature type="region of interest" description="Disordered" evidence="1">
    <location>
        <begin position="142"/>
        <end position="186"/>
    </location>
</feature>
<dbReference type="RefSeq" id="WP_173085057.1">
    <property type="nucleotide sequence ID" value="NZ_BLTE01000011.1"/>
</dbReference>
<dbReference type="Gene3D" id="3.40.250.10">
    <property type="entry name" value="Rhodanese-like domain"/>
    <property type="match status" value="1"/>
</dbReference>
<evidence type="ECO:0000259" key="3">
    <source>
        <dbReference type="PROSITE" id="PS50206"/>
    </source>
</evidence>
<sequence>MNRSLRAALLASLLSLAVPAGAAGPKLPEALPPEEAVKLLAKPPAGLDLIDIRTPAEFQDYALPGALNLDAAAVLADETLLTGSGPLVLVDKDGTAAFAVAGALAARASRPVLALRGGMAAWWTTKELGVAVREVPLGDAPAAAPAVQTPPAAPAPAGPAPSDPTPPVPSPSGPAPQPPASKNAGC</sequence>
<dbReference type="AlphaFoldDB" id="A0A6V8LUT9"/>
<dbReference type="SMART" id="SM00450">
    <property type="entry name" value="RHOD"/>
    <property type="match status" value="1"/>
</dbReference>
<evidence type="ECO:0000313" key="4">
    <source>
        <dbReference type="EMBL" id="GFK94720.1"/>
    </source>
</evidence>
<keyword evidence="2" id="KW-0732">Signal</keyword>
<organism evidence="4 5">
    <name type="scientific">Fundidesulfovibrio magnetotacticus</name>
    <dbReference type="NCBI Taxonomy" id="2730080"/>
    <lineage>
        <taxon>Bacteria</taxon>
        <taxon>Pseudomonadati</taxon>
        <taxon>Thermodesulfobacteriota</taxon>
        <taxon>Desulfovibrionia</taxon>
        <taxon>Desulfovibrionales</taxon>
        <taxon>Desulfovibrionaceae</taxon>
        <taxon>Fundidesulfovibrio</taxon>
    </lineage>
</organism>
<evidence type="ECO:0000256" key="1">
    <source>
        <dbReference type="SAM" id="MobiDB-lite"/>
    </source>
</evidence>
<gene>
    <name evidence="4" type="ORF">NNJEOMEG_02567</name>
</gene>
<name>A0A6V8LUT9_9BACT</name>
<dbReference type="CDD" id="cd00158">
    <property type="entry name" value="RHOD"/>
    <property type="match status" value="1"/>
</dbReference>
<comment type="caution">
    <text evidence="4">The sequence shown here is derived from an EMBL/GenBank/DDBJ whole genome shotgun (WGS) entry which is preliminary data.</text>
</comment>
<dbReference type="InterPro" id="IPR001763">
    <property type="entry name" value="Rhodanese-like_dom"/>
</dbReference>
<dbReference type="Pfam" id="PF00581">
    <property type="entry name" value="Rhodanese"/>
    <property type="match status" value="1"/>
</dbReference>
<feature type="signal peptide" evidence="2">
    <location>
        <begin position="1"/>
        <end position="22"/>
    </location>
</feature>
<reference evidence="4 5" key="1">
    <citation type="submission" date="2020-04" db="EMBL/GenBank/DDBJ databases">
        <authorList>
            <consortium name="Desulfovibrio sp. FSS-1 genome sequencing consortium"/>
            <person name="Shimoshige H."/>
            <person name="Kobayashi H."/>
            <person name="Maekawa T."/>
        </authorList>
    </citation>
    <scope>NUCLEOTIDE SEQUENCE [LARGE SCALE GENOMIC DNA]</scope>
    <source>
        <strain evidence="4 5">SIID29052-01</strain>
    </source>
</reference>
<dbReference type="InterPro" id="IPR036873">
    <property type="entry name" value="Rhodanese-like_dom_sf"/>
</dbReference>
<dbReference type="Proteomes" id="UP000494245">
    <property type="component" value="Unassembled WGS sequence"/>
</dbReference>
<proteinExistence type="predicted"/>
<reference evidence="4 5" key="2">
    <citation type="submission" date="2020-05" db="EMBL/GenBank/DDBJ databases">
        <title>Draft genome sequence of Desulfovibrio sp. strainFSS-1.</title>
        <authorList>
            <person name="Shimoshige H."/>
            <person name="Kobayashi H."/>
            <person name="Maekawa T."/>
        </authorList>
    </citation>
    <scope>NUCLEOTIDE SEQUENCE [LARGE SCALE GENOMIC DNA]</scope>
    <source>
        <strain evidence="4 5">SIID29052-01</strain>
    </source>
</reference>
<feature type="domain" description="Rhodanese" evidence="3">
    <location>
        <begin position="43"/>
        <end position="131"/>
    </location>
</feature>
<evidence type="ECO:0000256" key="2">
    <source>
        <dbReference type="SAM" id="SignalP"/>
    </source>
</evidence>
<dbReference type="PROSITE" id="PS50206">
    <property type="entry name" value="RHODANESE_3"/>
    <property type="match status" value="1"/>
</dbReference>
<dbReference type="SUPFAM" id="SSF52821">
    <property type="entry name" value="Rhodanese/Cell cycle control phosphatase"/>
    <property type="match status" value="1"/>
</dbReference>
<feature type="compositionally biased region" description="Pro residues" evidence="1">
    <location>
        <begin position="151"/>
        <end position="179"/>
    </location>
</feature>
<keyword evidence="5" id="KW-1185">Reference proteome</keyword>
<protein>
    <recommendedName>
        <fullName evidence="3">Rhodanese domain-containing protein</fullName>
    </recommendedName>
</protein>